<gene>
    <name evidence="3" type="ORF">IW261DRAFT_1675033</name>
</gene>
<feature type="signal peptide" evidence="2">
    <location>
        <begin position="1"/>
        <end position="18"/>
    </location>
</feature>
<dbReference type="Gene3D" id="2.40.40.10">
    <property type="entry name" value="RlpA-like domain"/>
    <property type="match status" value="1"/>
</dbReference>
<comment type="caution">
    <text evidence="3">The sequence shown here is derived from an EMBL/GenBank/DDBJ whole genome shotgun (WGS) entry which is preliminary data.</text>
</comment>
<organism evidence="3 4">
    <name type="scientific">Armillaria novae-zelandiae</name>
    <dbReference type="NCBI Taxonomy" id="153914"/>
    <lineage>
        <taxon>Eukaryota</taxon>
        <taxon>Fungi</taxon>
        <taxon>Dikarya</taxon>
        <taxon>Basidiomycota</taxon>
        <taxon>Agaricomycotina</taxon>
        <taxon>Agaricomycetes</taxon>
        <taxon>Agaricomycetidae</taxon>
        <taxon>Agaricales</taxon>
        <taxon>Marasmiineae</taxon>
        <taxon>Physalacriaceae</taxon>
        <taxon>Armillaria</taxon>
    </lineage>
</organism>
<evidence type="ECO:0000256" key="1">
    <source>
        <dbReference type="SAM" id="MobiDB-lite"/>
    </source>
</evidence>
<feature type="compositionally biased region" description="Low complexity" evidence="1">
    <location>
        <begin position="130"/>
        <end position="181"/>
    </location>
</feature>
<sequence length="342" mass="34798">MFASLATFALVATAAVQASPHFPRRGLHGFHHVARSAPADYAEGYLEAYDVYHARYLAIGCQNQHNTQFFDDCCHPLLATETVAANRPAYCAANATASASASSSASAIVATPTDTSDDSGDDDCDDEDSSSSSDYVPATTFSSSSVFSEPTSAFTSEASSSSSFSDSSSSSFSSSSSVSATQDTTEAPAFTPSSTQEQSTEAQKNTQTQEAPSSTSSSETSQSTDTSNASSGSSASSGGTYYSGGVGTFYYQYGVAGSCGNVHGDSDKIVAVSAIVMNSALCGKTITLTNTKNGKTVNAVIADTCPGCGDGGASIDCSTGTFDALADESDGTFPVTFTLPAV</sequence>
<name>A0AA39PH78_9AGAR</name>
<reference evidence="3" key="1">
    <citation type="submission" date="2023-06" db="EMBL/GenBank/DDBJ databases">
        <authorList>
            <consortium name="Lawrence Berkeley National Laboratory"/>
            <person name="Ahrendt S."/>
            <person name="Sahu N."/>
            <person name="Indic B."/>
            <person name="Wong-Bajracharya J."/>
            <person name="Merenyi Z."/>
            <person name="Ke H.-M."/>
            <person name="Monk M."/>
            <person name="Kocsube S."/>
            <person name="Drula E."/>
            <person name="Lipzen A."/>
            <person name="Balint B."/>
            <person name="Henrissat B."/>
            <person name="Andreopoulos B."/>
            <person name="Martin F.M."/>
            <person name="Harder C.B."/>
            <person name="Rigling D."/>
            <person name="Ford K.L."/>
            <person name="Foster G.D."/>
            <person name="Pangilinan J."/>
            <person name="Papanicolaou A."/>
            <person name="Barry K."/>
            <person name="LaButti K."/>
            <person name="Viragh M."/>
            <person name="Koriabine M."/>
            <person name="Yan M."/>
            <person name="Riley R."/>
            <person name="Champramary S."/>
            <person name="Plett K.L."/>
            <person name="Tsai I.J."/>
            <person name="Slot J."/>
            <person name="Sipos G."/>
            <person name="Plett J."/>
            <person name="Nagy L.G."/>
            <person name="Grigoriev I.V."/>
        </authorList>
    </citation>
    <scope>NUCLEOTIDE SEQUENCE</scope>
    <source>
        <strain evidence="3">ICMP 16352</strain>
    </source>
</reference>
<dbReference type="EMBL" id="JAUEPR010000006">
    <property type="protein sequence ID" value="KAK0483696.1"/>
    <property type="molecule type" value="Genomic_DNA"/>
</dbReference>
<feature type="compositionally biased region" description="Acidic residues" evidence="1">
    <location>
        <begin position="115"/>
        <end position="129"/>
    </location>
</feature>
<feature type="region of interest" description="Disordered" evidence="1">
    <location>
        <begin position="104"/>
        <end position="237"/>
    </location>
</feature>
<evidence type="ECO:0000313" key="4">
    <source>
        <dbReference type="Proteomes" id="UP001175227"/>
    </source>
</evidence>
<feature type="compositionally biased region" description="Polar residues" evidence="1">
    <location>
        <begin position="191"/>
        <end position="205"/>
    </location>
</feature>
<proteinExistence type="predicted"/>
<dbReference type="InterPro" id="IPR036908">
    <property type="entry name" value="RlpA-like_sf"/>
</dbReference>
<protein>
    <submittedName>
        <fullName evidence="3">Non-catalytic module family EXPN protein</fullName>
    </submittedName>
</protein>
<dbReference type="SUPFAM" id="SSF50685">
    <property type="entry name" value="Barwin-like endoglucanases"/>
    <property type="match status" value="1"/>
</dbReference>
<keyword evidence="4" id="KW-1185">Reference proteome</keyword>
<feature type="chain" id="PRO_5041216179" evidence="2">
    <location>
        <begin position="19"/>
        <end position="342"/>
    </location>
</feature>
<dbReference type="CDD" id="cd22191">
    <property type="entry name" value="DPBB_RlpA_EXP_N-like"/>
    <property type="match status" value="1"/>
</dbReference>
<dbReference type="AlphaFoldDB" id="A0AA39PH78"/>
<dbReference type="Proteomes" id="UP001175227">
    <property type="component" value="Unassembled WGS sequence"/>
</dbReference>
<evidence type="ECO:0000256" key="2">
    <source>
        <dbReference type="SAM" id="SignalP"/>
    </source>
</evidence>
<keyword evidence="2" id="KW-0732">Signal</keyword>
<accession>A0AA39PH78</accession>
<evidence type="ECO:0000313" key="3">
    <source>
        <dbReference type="EMBL" id="KAK0483696.1"/>
    </source>
</evidence>
<feature type="compositionally biased region" description="Low complexity" evidence="1">
    <location>
        <begin position="206"/>
        <end position="237"/>
    </location>
</feature>